<evidence type="ECO:0000259" key="4">
    <source>
        <dbReference type="Pfam" id="PF13205"/>
    </source>
</evidence>
<evidence type="ECO:0000259" key="3">
    <source>
        <dbReference type="Pfam" id="PF00443"/>
    </source>
</evidence>
<name>A0ABU8UZW8_9NEIS</name>
<feature type="domain" description="SbsA Ig-like" evidence="4">
    <location>
        <begin position="72"/>
        <end position="161"/>
    </location>
</feature>
<dbReference type="Pfam" id="PF13205">
    <property type="entry name" value="Big_5"/>
    <property type="match status" value="1"/>
</dbReference>
<reference evidence="5 6" key="1">
    <citation type="submission" date="2023-12" db="EMBL/GenBank/DDBJ databases">
        <title>Evaluation and characterization of a potential secondary metabolite violacein from indigenous Chromobacterium amazonense SAM215.</title>
        <authorList>
            <person name="Tarafdar M.R."/>
            <person name="Abedin S.M."/>
            <person name="Atiqua A."/>
            <person name="Saha A."/>
            <person name="Khan S.N."/>
        </authorList>
    </citation>
    <scope>NUCLEOTIDE SEQUENCE [LARGE SCALE GENOMIC DNA]</scope>
    <source>
        <strain evidence="5 6">SAM215</strain>
    </source>
</reference>
<keyword evidence="1" id="KW-0732">Signal</keyword>
<evidence type="ECO:0000313" key="5">
    <source>
        <dbReference type="EMBL" id="MEJ8673886.1"/>
    </source>
</evidence>
<feature type="region of interest" description="Disordered" evidence="2">
    <location>
        <begin position="30"/>
        <end position="54"/>
    </location>
</feature>
<feature type="domain" description="Peptidase C19 ubiquitin carboxyl-terminal hydrolase" evidence="3">
    <location>
        <begin position="170"/>
        <end position="204"/>
    </location>
</feature>
<dbReference type="Pfam" id="PF00443">
    <property type="entry name" value="UCH"/>
    <property type="match status" value="1"/>
</dbReference>
<gene>
    <name evidence="5" type="ORF">QCL97_004040</name>
</gene>
<organism evidence="5 6">
    <name type="scientific">Chromobacterium amazonense</name>
    <dbReference type="NCBI Taxonomy" id="1382803"/>
    <lineage>
        <taxon>Bacteria</taxon>
        <taxon>Pseudomonadati</taxon>
        <taxon>Pseudomonadota</taxon>
        <taxon>Betaproteobacteria</taxon>
        <taxon>Neisseriales</taxon>
        <taxon>Chromobacteriaceae</taxon>
        <taxon>Chromobacterium</taxon>
    </lineage>
</organism>
<feature type="compositionally biased region" description="Polar residues" evidence="2">
    <location>
        <begin position="36"/>
        <end position="53"/>
    </location>
</feature>
<dbReference type="PANTHER" id="PTHR21646">
    <property type="entry name" value="UBIQUITIN CARBOXYL-TERMINAL HYDROLASE"/>
    <property type="match status" value="1"/>
</dbReference>
<proteinExistence type="predicted"/>
<dbReference type="Proteomes" id="UP001224516">
    <property type="component" value="Unassembled WGS sequence"/>
</dbReference>
<dbReference type="SUPFAM" id="SSF54001">
    <property type="entry name" value="Cysteine proteinases"/>
    <property type="match status" value="1"/>
</dbReference>
<evidence type="ECO:0000256" key="2">
    <source>
        <dbReference type="SAM" id="MobiDB-lite"/>
    </source>
</evidence>
<dbReference type="InterPro" id="IPR018200">
    <property type="entry name" value="USP_CS"/>
</dbReference>
<dbReference type="PROSITE" id="PS00972">
    <property type="entry name" value="USP_1"/>
    <property type="match status" value="1"/>
</dbReference>
<evidence type="ECO:0000313" key="6">
    <source>
        <dbReference type="Proteomes" id="UP001224516"/>
    </source>
</evidence>
<dbReference type="Gene3D" id="3.90.70.10">
    <property type="entry name" value="Cysteine proteinases"/>
    <property type="match status" value="2"/>
</dbReference>
<accession>A0ABU8UZW8</accession>
<dbReference type="InterPro" id="IPR001394">
    <property type="entry name" value="Peptidase_C19_UCH"/>
</dbReference>
<evidence type="ECO:0000256" key="1">
    <source>
        <dbReference type="ARBA" id="ARBA00022729"/>
    </source>
</evidence>
<dbReference type="RefSeq" id="WP_307912960.1">
    <property type="nucleotide sequence ID" value="NZ_JAVFJF020000005.1"/>
</dbReference>
<dbReference type="InterPro" id="IPR038765">
    <property type="entry name" value="Papain-like_cys_pep_sf"/>
</dbReference>
<comment type="caution">
    <text evidence="5">The sequence shown here is derived from an EMBL/GenBank/DDBJ whole genome shotgun (WGS) entry which is preliminary data.</text>
</comment>
<dbReference type="EMBL" id="JAVFJF020000005">
    <property type="protein sequence ID" value="MEJ8673886.1"/>
    <property type="molecule type" value="Genomic_DNA"/>
</dbReference>
<dbReference type="InterPro" id="IPR050185">
    <property type="entry name" value="Ub_carboxyl-term_hydrolase"/>
</dbReference>
<dbReference type="InterPro" id="IPR032812">
    <property type="entry name" value="SbsA_Ig"/>
</dbReference>
<keyword evidence="6" id="KW-1185">Reference proteome</keyword>
<sequence>MNKIENIKTLPHSRHWISFTLSMMLSACGGGGGGESNPSLAPSKQTEASQATPSPHEFKVMLGDSNIIDSGISSHGMIRLSFDKNMAISTQNANAIQLIDPDNGGILPAHIITPTADGRNIIVLPMKPLLSGKQYQIRIGTSVATQDNQRLTQAASLTFKTLAAEQDQPMGLANLGASCFINAALQLIVNQPSLRLAVLKQHPNQGFEAFFSAYDTRNAAQLEVELKKVVSYIRSLPHVPKTGPGSPHDLFAFDASGLNLNLDFIYPTMFQSIPAGPQSNYLLSMPISYANIPKNSQLSGFTYFNNGHYTAYVKRNGRWYLADDSAIAEARPQGLTAGPTSGIDTLSYQ</sequence>
<dbReference type="PROSITE" id="PS51257">
    <property type="entry name" value="PROKAR_LIPOPROTEIN"/>
    <property type="match status" value="1"/>
</dbReference>
<protein>
    <submittedName>
        <fullName evidence="5">Ig-like domain-containing protein</fullName>
    </submittedName>
</protein>